<keyword evidence="1" id="KW-0670">Pyruvate</keyword>
<dbReference type="EMBL" id="JYNZ01000003">
    <property type="protein sequence ID" value="KXK27069.1"/>
    <property type="molecule type" value="Genomic_DNA"/>
</dbReference>
<dbReference type="GO" id="GO:0003824">
    <property type="term" value="F:catalytic activity"/>
    <property type="evidence" value="ECO:0007669"/>
    <property type="project" value="InterPro"/>
</dbReference>
<comment type="caution">
    <text evidence="1">The sequence shown here is derived from an EMBL/GenBank/DDBJ whole genome shotgun (WGS) entry which is preliminary data.</text>
</comment>
<gene>
    <name evidence="1" type="ORF">TR69_WS6001001095</name>
</gene>
<dbReference type="Proteomes" id="UP000070457">
    <property type="component" value="Unassembled WGS sequence"/>
</dbReference>
<proteinExistence type="predicted"/>
<dbReference type="AlphaFoldDB" id="A0A136LZJ2"/>
<sequence>MNDFYLHASVNPEYLLGEPEHKRSFIKEVVAHLKPLLELLENKTVLLKAHDLDYEHLSKLQGNQSIDFNTRHLSGAGKFVANPKLLELELEILAILRNRESLRNIWLAVPNVNSADELTEVKKIISSYGFRRSSTFKLYALITRPLGMLSLKTIVDHEIDAVGLDIDRILDNLFGDADYTMTTDIATFLGWAVRTINSNKSRPVLMNRKHDIDKETLQLMVEKGLTEFIVPQKDLYQSRLLVSSIEITKVTKRRNAAERRKRSTTDSDINRYAFSV</sequence>
<name>A0A136LZJ2_9BACT</name>
<dbReference type="SUPFAM" id="SSF51621">
    <property type="entry name" value="Phosphoenolpyruvate/pyruvate domain"/>
    <property type="match status" value="1"/>
</dbReference>
<accession>A0A136LZJ2</accession>
<organism evidence="1 2">
    <name type="scientific">candidate division WS6 bacterium OLB20</name>
    <dbReference type="NCBI Taxonomy" id="1617426"/>
    <lineage>
        <taxon>Bacteria</taxon>
        <taxon>Candidatus Dojkabacteria</taxon>
    </lineage>
</organism>
<protein>
    <submittedName>
        <fullName evidence="1">Phosphoenolpyruvate synthase</fullName>
    </submittedName>
</protein>
<reference evidence="1 2" key="1">
    <citation type="submission" date="2015-02" db="EMBL/GenBank/DDBJ databases">
        <title>Improved understanding of the partial-nitritation anammox process through 23 genomes representing the majority of the microbial community.</title>
        <authorList>
            <person name="Speth D.R."/>
            <person name="In T Zandt M."/>
            <person name="Guerrero Cruz S."/>
            <person name="Jetten M.S."/>
            <person name="Dutilh B.E."/>
        </authorList>
    </citation>
    <scope>NUCLEOTIDE SEQUENCE [LARGE SCALE GENOMIC DNA]</scope>
    <source>
        <strain evidence="1">OLB20</strain>
    </source>
</reference>
<dbReference type="STRING" id="1617426.TR69_WS6001001095"/>
<dbReference type="InterPro" id="IPR040442">
    <property type="entry name" value="Pyrv_kinase-like_dom_sf"/>
</dbReference>
<evidence type="ECO:0000313" key="2">
    <source>
        <dbReference type="Proteomes" id="UP000070457"/>
    </source>
</evidence>
<evidence type="ECO:0000313" key="1">
    <source>
        <dbReference type="EMBL" id="KXK27069.1"/>
    </source>
</evidence>
<dbReference type="InterPro" id="IPR015813">
    <property type="entry name" value="Pyrv/PenolPyrv_kinase-like_dom"/>
</dbReference>
<dbReference type="Gene3D" id="3.20.20.60">
    <property type="entry name" value="Phosphoenolpyruvate-binding domains"/>
    <property type="match status" value="1"/>
</dbReference>